<feature type="region of interest" description="Disordered" evidence="1">
    <location>
        <begin position="74"/>
        <end position="96"/>
    </location>
</feature>
<sequence>MATTNNATEAKYDKPELREKIKEELLKSDKGGKPGQWSARKSQLLVKEYEKQGGSYLEKKDKAAHSLEEWTKQEWQTKDGKTQARQNGKTKRYLPKKVWDKLSDEERKEAETAKVKGSKTGEQHIAYSKAVIKAIEEVKTEASTKQTKEELYKQAQKLNIEGRSKMTKEQLKKAIDKVK</sequence>
<gene>
    <name evidence="2" type="ORF">Q0590_27465</name>
</gene>
<dbReference type="EMBL" id="JAUKPO010000025">
    <property type="protein sequence ID" value="MDO1450050.1"/>
    <property type="molecule type" value="Genomic_DNA"/>
</dbReference>
<dbReference type="RefSeq" id="WP_302040853.1">
    <property type="nucleotide sequence ID" value="NZ_JAUKPO010000025.1"/>
</dbReference>
<comment type="caution">
    <text evidence="2">The sequence shown here is derived from an EMBL/GenBank/DDBJ whole genome shotgun (WGS) entry which is preliminary data.</text>
</comment>
<evidence type="ECO:0000313" key="2">
    <source>
        <dbReference type="EMBL" id="MDO1450050.1"/>
    </source>
</evidence>
<evidence type="ECO:0000313" key="3">
    <source>
        <dbReference type="Proteomes" id="UP001168528"/>
    </source>
</evidence>
<organism evidence="2 3">
    <name type="scientific">Rhodocytophaga aerolata</name>
    <dbReference type="NCBI Taxonomy" id="455078"/>
    <lineage>
        <taxon>Bacteria</taxon>
        <taxon>Pseudomonadati</taxon>
        <taxon>Bacteroidota</taxon>
        <taxon>Cytophagia</taxon>
        <taxon>Cytophagales</taxon>
        <taxon>Rhodocytophagaceae</taxon>
        <taxon>Rhodocytophaga</taxon>
    </lineage>
</organism>
<protein>
    <recommendedName>
        <fullName evidence="4">DUF5872 domain-containing protein</fullName>
    </recommendedName>
</protein>
<name>A0ABT8RD92_9BACT</name>
<feature type="region of interest" description="Disordered" evidence="1">
    <location>
        <begin position="101"/>
        <end position="120"/>
    </location>
</feature>
<dbReference type="Proteomes" id="UP001168528">
    <property type="component" value="Unassembled WGS sequence"/>
</dbReference>
<evidence type="ECO:0000256" key="1">
    <source>
        <dbReference type="SAM" id="MobiDB-lite"/>
    </source>
</evidence>
<accession>A0ABT8RD92</accession>
<evidence type="ECO:0008006" key="4">
    <source>
        <dbReference type="Google" id="ProtNLM"/>
    </source>
</evidence>
<proteinExistence type="predicted"/>
<reference evidence="2" key="1">
    <citation type="submission" date="2023-07" db="EMBL/GenBank/DDBJ databases">
        <title>The genome sequence of Rhodocytophaga aerolata KACC 12507.</title>
        <authorList>
            <person name="Zhang X."/>
        </authorList>
    </citation>
    <scope>NUCLEOTIDE SEQUENCE</scope>
    <source>
        <strain evidence="2">KACC 12507</strain>
    </source>
</reference>
<keyword evidence="3" id="KW-1185">Reference proteome</keyword>